<dbReference type="PANTHER" id="PTHR45080">
    <property type="entry name" value="CONTACTIN 5"/>
    <property type="match status" value="1"/>
</dbReference>
<feature type="domain" description="Ig-like" evidence="4">
    <location>
        <begin position="158"/>
        <end position="247"/>
    </location>
</feature>
<sequence>GNYIRWWKQDDLLHDLYKPMNPTPERMSIVTDGLTIDSTMVEDAGVYTCEVVRPDPWSSLKLVQTLEVMYPPKIMTIPANGSLEVQLGEKVWMGCSADGVPSPNITWRAKGISVGQNLEFLEFTASTRTLSGVYQCEADNGIGKPIHANVILTILHEPEIETERSWIHTAPGIKTALVCKVVAEPEFEVVWLLNGEILKMSPPRVIRKTRGHESVLLFNPVSASDFGNYTCRATNQLGTTELVIGLSGIANPAVMKTPQKTPPNAFNLIWEVDSFSPVYEYKLLFRKENDENWRRIIIPGDGTASGPLHSKSYMLYGLDRVALYEAKVFSRNRFGWSDSSDVLKFGFTRESFIEAAEVLTKPITSLSLRSSPMGVLIVLGTAVTLFLNIYDTS</sequence>
<protein>
    <submittedName>
        <fullName evidence="6">Uncharacterized protein</fullName>
    </submittedName>
</protein>
<dbReference type="InterPro" id="IPR013098">
    <property type="entry name" value="Ig_I-set"/>
</dbReference>
<dbReference type="InterPro" id="IPR050958">
    <property type="entry name" value="Cell_Adh-Cytoskel_Orgn"/>
</dbReference>
<feature type="transmembrane region" description="Helical" evidence="3">
    <location>
        <begin position="371"/>
        <end position="390"/>
    </location>
</feature>
<proteinExistence type="predicted"/>
<dbReference type="InterPro" id="IPR036179">
    <property type="entry name" value="Ig-like_dom_sf"/>
</dbReference>
<evidence type="ECO:0000313" key="6">
    <source>
        <dbReference type="EMBL" id="KAK6623753.1"/>
    </source>
</evidence>
<dbReference type="InterPro" id="IPR007110">
    <property type="entry name" value="Ig-like_dom"/>
</dbReference>
<evidence type="ECO:0000256" key="2">
    <source>
        <dbReference type="ARBA" id="ARBA00023319"/>
    </source>
</evidence>
<gene>
    <name evidence="6" type="ORF">RUM43_009606</name>
</gene>
<dbReference type="PROSITE" id="PS50835">
    <property type="entry name" value="IG_LIKE"/>
    <property type="match status" value="3"/>
</dbReference>
<dbReference type="PANTHER" id="PTHR45080:SF4">
    <property type="entry name" value="GH03113P"/>
    <property type="match status" value="1"/>
</dbReference>
<evidence type="ECO:0000313" key="7">
    <source>
        <dbReference type="Proteomes" id="UP001372834"/>
    </source>
</evidence>
<keyword evidence="2" id="KW-0393">Immunoglobulin domain</keyword>
<comment type="caution">
    <text evidence="6">The sequence shown here is derived from an EMBL/GenBank/DDBJ whole genome shotgun (WGS) entry which is preliminary data.</text>
</comment>
<dbReference type="GO" id="GO:0005886">
    <property type="term" value="C:plasma membrane"/>
    <property type="evidence" value="ECO:0007669"/>
    <property type="project" value="TreeGrafter"/>
</dbReference>
<reference evidence="6 7" key="1">
    <citation type="submission" date="2023-10" db="EMBL/GenBank/DDBJ databases">
        <title>Genomes of two closely related lineages of the louse Polyplax serrata with different host specificities.</title>
        <authorList>
            <person name="Martinu J."/>
            <person name="Tarabai H."/>
            <person name="Stefka J."/>
            <person name="Hypsa V."/>
        </authorList>
    </citation>
    <scope>NUCLEOTIDE SEQUENCE [LARGE SCALE GENOMIC DNA]</scope>
    <source>
        <strain evidence="6">HR10_N</strain>
    </source>
</reference>
<dbReference type="CDD" id="cd00063">
    <property type="entry name" value="FN3"/>
    <property type="match status" value="1"/>
</dbReference>
<dbReference type="Proteomes" id="UP001372834">
    <property type="component" value="Unassembled WGS sequence"/>
</dbReference>
<dbReference type="CDD" id="cd00096">
    <property type="entry name" value="Ig"/>
    <property type="match status" value="2"/>
</dbReference>
<dbReference type="InterPro" id="IPR013783">
    <property type="entry name" value="Ig-like_fold"/>
</dbReference>
<keyword evidence="3" id="KW-0472">Membrane</keyword>
<dbReference type="GO" id="GO:0030424">
    <property type="term" value="C:axon"/>
    <property type="evidence" value="ECO:0007669"/>
    <property type="project" value="TreeGrafter"/>
</dbReference>
<keyword evidence="1" id="KW-0677">Repeat</keyword>
<dbReference type="InterPro" id="IPR036116">
    <property type="entry name" value="FN3_sf"/>
</dbReference>
<dbReference type="SMART" id="SM00408">
    <property type="entry name" value="IGc2"/>
    <property type="match status" value="2"/>
</dbReference>
<keyword evidence="3" id="KW-0812">Transmembrane</keyword>
<organism evidence="6 7">
    <name type="scientific">Polyplax serrata</name>
    <name type="common">Common mouse louse</name>
    <dbReference type="NCBI Taxonomy" id="468196"/>
    <lineage>
        <taxon>Eukaryota</taxon>
        <taxon>Metazoa</taxon>
        <taxon>Ecdysozoa</taxon>
        <taxon>Arthropoda</taxon>
        <taxon>Hexapoda</taxon>
        <taxon>Insecta</taxon>
        <taxon>Pterygota</taxon>
        <taxon>Neoptera</taxon>
        <taxon>Paraneoptera</taxon>
        <taxon>Psocodea</taxon>
        <taxon>Troctomorpha</taxon>
        <taxon>Phthiraptera</taxon>
        <taxon>Anoplura</taxon>
        <taxon>Polyplacidae</taxon>
        <taxon>Polyplax</taxon>
    </lineage>
</organism>
<dbReference type="SMART" id="SM00409">
    <property type="entry name" value="IG"/>
    <property type="match status" value="2"/>
</dbReference>
<evidence type="ECO:0000256" key="3">
    <source>
        <dbReference type="SAM" id="Phobius"/>
    </source>
</evidence>
<evidence type="ECO:0000256" key="1">
    <source>
        <dbReference type="ARBA" id="ARBA00022737"/>
    </source>
</evidence>
<dbReference type="SUPFAM" id="SSF48726">
    <property type="entry name" value="Immunoglobulin"/>
    <property type="match status" value="3"/>
</dbReference>
<dbReference type="EMBL" id="JAWJWE010000038">
    <property type="protein sequence ID" value="KAK6623753.1"/>
    <property type="molecule type" value="Genomic_DNA"/>
</dbReference>
<dbReference type="GO" id="GO:0043025">
    <property type="term" value="C:neuronal cell body"/>
    <property type="evidence" value="ECO:0007669"/>
    <property type="project" value="TreeGrafter"/>
</dbReference>
<dbReference type="Pfam" id="PF13927">
    <property type="entry name" value="Ig_3"/>
    <property type="match status" value="1"/>
</dbReference>
<evidence type="ECO:0000259" key="4">
    <source>
        <dbReference type="PROSITE" id="PS50835"/>
    </source>
</evidence>
<feature type="domain" description="Ig-like" evidence="4">
    <location>
        <begin position="1"/>
        <end position="51"/>
    </location>
</feature>
<dbReference type="InterPro" id="IPR003961">
    <property type="entry name" value="FN3_dom"/>
</dbReference>
<dbReference type="GO" id="GO:0007156">
    <property type="term" value="P:homophilic cell adhesion via plasma membrane adhesion molecules"/>
    <property type="evidence" value="ECO:0007669"/>
    <property type="project" value="TreeGrafter"/>
</dbReference>
<dbReference type="GO" id="GO:0008046">
    <property type="term" value="F:axon guidance receptor activity"/>
    <property type="evidence" value="ECO:0007669"/>
    <property type="project" value="TreeGrafter"/>
</dbReference>
<keyword evidence="3" id="KW-1133">Transmembrane helix</keyword>
<feature type="non-terminal residue" evidence="6">
    <location>
        <position position="1"/>
    </location>
</feature>
<dbReference type="Pfam" id="PF07679">
    <property type="entry name" value="I-set"/>
    <property type="match status" value="1"/>
</dbReference>
<evidence type="ECO:0000259" key="5">
    <source>
        <dbReference type="PROSITE" id="PS50853"/>
    </source>
</evidence>
<feature type="domain" description="Ig-like" evidence="4">
    <location>
        <begin position="72"/>
        <end position="153"/>
    </location>
</feature>
<dbReference type="SUPFAM" id="SSF49265">
    <property type="entry name" value="Fibronectin type III"/>
    <property type="match status" value="1"/>
</dbReference>
<dbReference type="InterPro" id="IPR003599">
    <property type="entry name" value="Ig_sub"/>
</dbReference>
<feature type="domain" description="Fibronectin type-III" evidence="5">
    <location>
        <begin position="251"/>
        <end position="351"/>
    </location>
</feature>
<accession>A0AAN8PIN5</accession>
<dbReference type="Gene3D" id="2.60.40.10">
    <property type="entry name" value="Immunoglobulins"/>
    <property type="match status" value="4"/>
</dbReference>
<dbReference type="InterPro" id="IPR003598">
    <property type="entry name" value="Ig_sub2"/>
</dbReference>
<dbReference type="GO" id="GO:0050808">
    <property type="term" value="P:synapse organization"/>
    <property type="evidence" value="ECO:0007669"/>
    <property type="project" value="TreeGrafter"/>
</dbReference>
<dbReference type="AlphaFoldDB" id="A0AAN8PIN5"/>
<name>A0AAN8PIN5_POLSC</name>
<dbReference type="PROSITE" id="PS50853">
    <property type="entry name" value="FN3"/>
    <property type="match status" value="1"/>
</dbReference>